<feature type="transmembrane region" description="Helical" evidence="15">
    <location>
        <begin position="276"/>
        <end position="298"/>
    </location>
</feature>
<keyword evidence="8" id="KW-0547">Nucleotide-binding</keyword>
<keyword evidence="15" id="KW-0812">Transmembrane</keyword>
<evidence type="ECO:0000256" key="13">
    <source>
        <dbReference type="ARBA" id="ARBA00023128"/>
    </source>
</evidence>
<dbReference type="GO" id="GO:0004176">
    <property type="term" value="F:ATP-dependent peptidase activity"/>
    <property type="evidence" value="ECO:0007669"/>
    <property type="project" value="InterPro"/>
</dbReference>
<evidence type="ECO:0000256" key="12">
    <source>
        <dbReference type="ARBA" id="ARBA00023049"/>
    </source>
</evidence>
<accession>A0A067R7D1</accession>
<protein>
    <submittedName>
        <fullName evidence="17">ATP-dependent metalloprotease YME1L1</fullName>
    </submittedName>
</protein>
<dbReference type="FunFam" id="1.10.8.60:FF:000001">
    <property type="entry name" value="ATP-dependent zinc metalloprotease FtsH"/>
    <property type="match status" value="1"/>
</dbReference>
<dbReference type="Gene3D" id="3.40.50.300">
    <property type="entry name" value="P-loop containing nucleotide triphosphate hydrolases"/>
    <property type="match status" value="1"/>
</dbReference>
<keyword evidence="14 15" id="KW-0472">Membrane</keyword>
<dbReference type="MEROPS" id="M41.A11"/>
<dbReference type="STRING" id="136037.A0A067R7D1"/>
<comment type="similarity">
    <text evidence="4">In the C-terminal section; belongs to the peptidase M41 family.</text>
</comment>
<dbReference type="Gene3D" id="1.20.58.760">
    <property type="entry name" value="Peptidase M41"/>
    <property type="match status" value="1"/>
</dbReference>
<evidence type="ECO:0000256" key="5">
    <source>
        <dbReference type="ARBA" id="ARBA00010550"/>
    </source>
</evidence>
<dbReference type="CDD" id="cd19501">
    <property type="entry name" value="RecA-like_FtsH"/>
    <property type="match status" value="1"/>
</dbReference>
<keyword evidence="12 17" id="KW-0482">Metalloprotease</keyword>
<organism evidence="17 18">
    <name type="scientific">Zootermopsis nevadensis</name>
    <name type="common">Dampwood termite</name>
    <dbReference type="NCBI Taxonomy" id="136037"/>
    <lineage>
        <taxon>Eukaryota</taxon>
        <taxon>Metazoa</taxon>
        <taxon>Ecdysozoa</taxon>
        <taxon>Arthropoda</taxon>
        <taxon>Hexapoda</taxon>
        <taxon>Insecta</taxon>
        <taxon>Pterygota</taxon>
        <taxon>Neoptera</taxon>
        <taxon>Polyneoptera</taxon>
        <taxon>Dictyoptera</taxon>
        <taxon>Blattodea</taxon>
        <taxon>Blattoidea</taxon>
        <taxon>Termitoidae</taxon>
        <taxon>Termopsidae</taxon>
        <taxon>Zootermopsis</taxon>
    </lineage>
</organism>
<dbReference type="Pfam" id="PF01434">
    <property type="entry name" value="Peptidase_M41"/>
    <property type="match status" value="1"/>
</dbReference>
<evidence type="ECO:0000313" key="17">
    <source>
        <dbReference type="EMBL" id="KDR19236.1"/>
    </source>
</evidence>
<keyword evidence="10" id="KW-0862">Zinc</keyword>
<dbReference type="InterPro" id="IPR037219">
    <property type="entry name" value="Peptidase_M41-like"/>
</dbReference>
<evidence type="ECO:0000256" key="8">
    <source>
        <dbReference type="ARBA" id="ARBA00022741"/>
    </source>
</evidence>
<dbReference type="FunFam" id="3.40.50.300:FF:000175">
    <property type="entry name" value="ATP-dependent zinc metalloprotease FTSH 4"/>
    <property type="match status" value="1"/>
</dbReference>
<dbReference type="GO" id="GO:0016887">
    <property type="term" value="F:ATP hydrolysis activity"/>
    <property type="evidence" value="ECO:0007669"/>
    <property type="project" value="InterPro"/>
</dbReference>
<dbReference type="Proteomes" id="UP000027135">
    <property type="component" value="Unassembled WGS sequence"/>
</dbReference>
<dbReference type="InterPro" id="IPR005936">
    <property type="entry name" value="FtsH"/>
</dbReference>
<evidence type="ECO:0000256" key="15">
    <source>
        <dbReference type="SAM" id="Phobius"/>
    </source>
</evidence>
<dbReference type="PANTHER" id="PTHR23076:SF97">
    <property type="entry name" value="ATP-DEPENDENT ZINC METALLOPROTEASE YME1L1"/>
    <property type="match status" value="1"/>
</dbReference>
<dbReference type="HAMAP" id="MF_01458">
    <property type="entry name" value="FtsH"/>
    <property type="match status" value="1"/>
</dbReference>
<evidence type="ECO:0000256" key="1">
    <source>
        <dbReference type="ARBA" id="ARBA00001947"/>
    </source>
</evidence>
<evidence type="ECO:0000259" key="16">
    <source>
        <dbReference type="SMART" id="SM00382"/>
    </source>
</evidence>
<comment type="subcellular location">
    <subcellularLocation>
        <location evidence="3">Membrane</location>
    </subcellularLocation>
    <subcellularLocation>
        <location evidence="2">Mitochondrion</location>
    </subcellularLocation>
</comment>
<dbReference type="FunCoup" id="A0A067R7D1">
    <property type="interactions" value="2393"/>
</dbReference>
<dbReference type="GO" id="GO:0046872">
    <property type="term" value="F:metal ion binding"/>
    <property type="evidence" value="ECO:0007669"/>
    <property type="project" value="UniProtKB-KW"/>
</dbReference>
<dbReference type="eggNOG" id="KOG0734">
    <property type="taxonomic scope" value="Eukaryota"/>
</dbReference>
<keyword evidence="9" id="KW-0378">Hydrolase</keyword>
<evidence type="ECO:0000256" key="3">
    <source>
        <dbReference type="ARBA" id="ARBA00004370"/>
    </source>
</evidence>
<dbReference type="NCBIfam" id="TIGR01241">
    <property type="entry name" value="FtsH_fam"/>
    <property type="match status" value="1"/>
</dbReference>
<evidence type="ECO:0000256" key="7">
    <source>
        <dbReference type="ARBA" id="ARBA00022723"/>
    </source>
</evidence>
<dbReference type="GO" id="GO:0005524">
    <property type="term" value="F:ATP binding"/>
    <property type="evidence" value="ECO:0007669"/>
    <property type="project" value="UniProtKB-KW"/>
</dbReference>
<evidence type="ECO:0000313" key="18">
    <source>
        <dbReference type="Proteomes" id="UP000027135"/>
    </source>
</evidence>
<comment type="cofactor">
    <cofactor evidence="1">
        <name>Zn(2+)</name>
        <dbReference type="ChEBI" id="CHEBI:29105"/>
    </cofactor>
</comment>
<dbReference type="SUPFAM" id="SSF140990">
    <property type="entry name" value="FtsH protease domain-like"/>
    <property type="match status" value="1"/>
</dbReference>
<keyword evidence="13" id="KW-0496">Mitochondrion</keyword>
<dbReference type="InterPro" id="IPR027417">
    <property type="entry name" value="P-loop_NTPase"/>
</dbReference>
<evidence type="ECO:0000256" key="9">
    <source>
        <dbReference type="ARBA" id="ARBA00022801"/>
    </source>
</evidence>
<dbReference type="GO" id="GO:0007005">
    <property type="term" value="P:mitochondrion organization"/>
    <property type="evidence" value="ECO:0007669"/>
    <property type="project" value="TreeGrafter"/>
</dbReference>
<keyword evidence="7" id="KW-0479">Metal-binding</keyword>
<evidence type="ECO:0000256" key="11">
    <source>
        <dbReference type="ARBA" id="ARBA00022840"/>
    </source>
</evidence>
<evidence type="ECO:0000256" key="6">
    <source>
        <dbReference type="ARBA" id="ARBA00022670"/>
    </source>
</evidence>
<keyword evidence="11" id="KW-0067">ATP-binding</keyword>
<dbReference type="PANTHER" id="PTHR23076">
    <property type="entry name" value="METALLOPROTEASE M41 FTSH"/>
    <property type="match status" value="1"/>
</dbReference>
<dbReference type="Pfam" id="PF00004">
    <property type="entry name" value="AAA"/>
    <property type="match status" value="1"/>
</dbReference>
<evidence type="ECO:0000256" key="10">
    <source>
        <dbReference type="ARBA" id="ARBA00022833"/>
    </source>
</evidence>
<dbReference type="SMART" id="SM00382">
    <property type="entry name" value="AAA"/>
    <property type="match status" value="1"/>
</dbReference>
<keyword evidence="6 17" id="KW-0645">Protease</keyword>
<dbReference type="GO" id="GO:0006515">
    <property type="term" value="P:protein quality control for misfolded or incompletely synthesized proteins"/>
    <property type="evidence" value="ECO:0007669"/>
    <property type="project" value="TreeGrafter"/>
</dbReference>
<keyword evidence="18" id="KW-1185">Reference proteome</keyword>
<dbReference type="FunFam" id="1.20.58.760:FF:000002">
    <property type="entry name" value="ATP-dependent zinc metalloprotease FtsH"/>
    <property type="match status" value="1"/>
</dbReference>
<dbReference type="Pfam" id="PF17862">
    <property type="entry name" value="AAA_lid_3"/>
    <property type="match status" value="1"/>
</dbReference>
<dbReference type="InterPro" id="IPR018247">
    <property type="entry name" value="EF_Hand_1_Ca_BS"/>
</dbReference>
<dbReference type="EMBL" id="KK852657">
    <property type="protein sequence ID" value="KDR19236.1"/>
    <property type="molecule type" value="Genomic_DNA"/>
</dbReference>
<dbReference type="InterPro" id="IPR003593">
    <property type="entry name" value="AAA+_ATPase"/>
</dbReference>
<dbReference type="GO" id="GO:0004222">
    <property type="term" value="F:metalloendopeptidase activity"/>
    <property type="evidence" value="ECO:0007669"/>
    <property type="project" value="InterPro"/>
</dbReference>
<dbReference type="GO" id="GO:0005743">
    <property type="term" value="C:mitochondrial inner membrane"/>
    <property type="evidence" value="ECO:0007669"/>
    <property type="project" value="TreeGrafter"/>
</dbReference>
<dbReference type="Gene3D" id="1.10.8.60">
    <property type="match status" value="1"/>
</dbReference>
<dbReference type="InterPro" id="IPR041569">
    <property type="entry name" value="AAA_lid_3"/>
</dbReference>
<dbReference type="OrthoDB" id="1413014at2759"/>
<evidence type="ECO:0000256" key="2">
    <source>
        <dbReference type="ARBA" id="ARBA00004173"/>
    </source>
</evidence>
<keyword evidence="15" id="KW-1133">Transmembrane helix</keyword>
<evidence type="ECO:0000256" key="14">
    <source>
        <dbReference type="ARBA" id="ARBA00023136"/>
    </source>
</evidence>
<sequence>MFSLQNNNQVLFHLTQLMSAALNPRRPCSPLVSGTKSTRSQNGTGQQNEGDFDILCSHSLNTALDNCSELILKHLPKIKAGFADRLASWLFWNQLTNRPLLKTKLTLPWQVTYTSSESFFENKNGFPQEQPTCSRSPTVVSFSDTFARRLLHSMHVRRPFLFDIHARGFKTDRSIAGEQLRNPTVGTRLREALGLSFVGNIPGGQQGISSGNMEKLGTIHQPDVEAERIKVLMTDETLSKEEQQRVKVAFAEGYLAGSGQKTPGRTMKWLKIIQQLLTIVIFLAIFISFMASASGSMFRIQLGSQVEVDPEEIHVTFDDVKGVDEAKQELKDVVEFLKNPEKFSTLGGKLPKGVLLVGPPGTGKTLLARAVAGEAGVPFFHAAGPEFDEILVGQGARRVRDLFKAAKDRAPCVIFIDEIDSVGAKRTNSVLHPYANQTINQLLSEMDGFHQNEGVIVLGATNRRDDLDKALLRPGRFDVEVTVPTPDFVGRKEILDLYLGRVVSKNVDVEILARGTTGFTGADLENMVNQAALRAAIDGADSVTMKYLENARDKVLMGPERKARIPDEEANVITAYHEGGHAIVAYYTKDSHPLHKVTIIPRGPSLGHTAYLPEKERYHVTKSQLLAMMDTMMGGRAAEELVFGPDKITSGASSDLKQATSIAVRMVKDWGMSEKVGLRTHDGNNSGYVTVNELSPSTNDQIDSEIKRIMTESYDRAKNILKTHQREHKMLAEALLKHETLNAEDIRLIMAGKEAPEKTHPV</sequence>
<dbReference type="OMA" id="TANEVYP"/>
<dbReference type="PROSITE" id="PS00018">
    <property type="entry name" value="EF_HAND_1"/>
    <property type="match status" value="1"/>
</dbReference>
<dbReference type="InParanoid" id="A0A067R7D1"/>
<dbReference type="SUPFAM" id="SSF52540">
    <property type="entry name" value="P-loop containing nucleoside triphosphate hydrolases"/>
    <property type="match status" value="1"/>
</dbReference>
<feature type="domain" description="AAA+ ATPase" evidence="16">
    <location>
        <begin position="350"/>
        <end position="487"/>
    </location>
</feature>
<evidence type="ECO:0000256" key="4">
    <source>
        <dbReference type="ARBA" id="ARBA00010044"/>
    </source>
</evidence>
<gene>
    <name evidence="17" type="ORF">L798_06291</name>
</gene>
<comment type="similarity">
    <text evidence="5">In the N-terminal section; belongs to the AAA ATPase family.</text>
</comment>
<dbReference type="InterPro" id="IPR000642">
    <property type="entry name" value="Peptidase_M41"/>
</dbReference>
<proteinExistence type="inferred from homology"/>
<dbReference type="AlphaFoldDB" id="A0A067R7D1"/>
<dbReference type="PROSITE" id="PS00674">
    <property type="entry name" value="AAA"/>
    <property type="match status" value="1"/>
</dbReference>
<dbReference type="InterPro" id="IPR003959">
    <property type="entry name" value="ATPase_AAA_core"/>
</dbReference>
<reference evidence="17 18" key="1">
    <citation type="journal article" date="2014" name="Nat. Commun.">
        <title>Molecular traces of alternative social organization in a termite genome.</title>
        <authorList>
            <person name="Terrapon N."/>
            <person name="Li C."/>
            <person name="Robertson H.M."/>
            <person name="Ji L."/>
            <person name="Meng X."/>
            <person name="Booth W."/>
            <person name="Chen Z."/>
            <person name="Childers C.P."/>
            <person name="Glastad K.M."/>
            <person name="Gokhale K."/>
            <person name="Gowin J."/>
            <person name="Gronenberg W."/>
            <person name="Hermansen R.A."/>
            <person name="Hu H."/>
            <person name="Hunt B.G."/>
            <person name="Huylmans A.K."/>
            <person name="Khalil S.M."/>
            <person name="Mitchell R.D."/>
            <person name="Munoz-Torres M.C."/>
            <person name="Mustard J.A."/>
            <person name="Pan H."/>
            <person name="Reese J.T."/>
            <person name="Scharf M.E."/>
            <person name="Sun F."/>
            <person name="Vogel H."/>
            <person name="Xiao J."/>
            <person name="Yang W."/>
            <person name="Yang Z."/>
            <person name="Yang Z."/>
            <person name="Zhou J."/>
            <person name="Zhu J."/>
            <person name="Brent C.S."/>
            <person name="Elsik C.G."/>
            <person name="Goodisman M.A."/>
            <person name="Liberles D.A."/>
            <person name="Roe R.M."/>
            <person name="Vargo E.L."/>
            <person name="Vilcinskas A."/>
            <person name="Wang J."/>
            <person name="Bornberg-Bauer E."/>
            <person name="Korb J."/>
            <person name="Zhang G."/>
            <person name="Liebig J."/>
        </authorList>
    </citation>
    <scope>NUCLEOTIDE SEQUENCE [LARGE SCALE GENOMIC DNA]</scope>
    <source>
        <tissue evidence="17">Whole organism</tissue>
    </source>
</reference>
<dbReference type="InterPro" id="IPR003960">
    <property type="entry name" value="ATPase_AAA_CS"/>
</dbReference>
<name>A0A067R7D1_ZOONE</name>